<evidence type="ECO:0000313" key="1">
    <source>
        <dbReference type="EMBL" id="KRY93630.1"/>
    </source>
</evidence>
<gene>
    <name evidence="1" type="ORF">T4D_12107</name>
</gene>
<organism evidence="1 2">
    <name type="scientific">Trichinella pseudospiralis</name>
    <name type="common">Parasitic roundworm</name>
    <dbReference type="NCBI Taxonomy" id="6337"/>
    <lineage>
        <taxon>Eukaryota</taxon>
        <taxon>Metazoa</taxon>
        <taxon>Ecdysozoa</taxon>
        <taxon>Nematoda</taxon>
        <taxon>Enoplea</taxon>
        <taxon>Dorylaimia</taxon>
        <taxon>Trichinellida</taxon>
        <taxon>Trichinellidae</taxon>
        <taxon>Trichinella</taxon>
    </lineage>
</organism>
<reference evidence="1 2" key="1">
    <citation type="submission" date="2015-01" db="EMBL/GenBank/DDBJ databases">
        <title>Evolution of Trichinella species and genotypes.</title>
        <authorList>
            <person name="Korhonen P.K."/>
            <person name="Edoardo P."/>
            <person name="Giuseppe L.R."/>
            <person name="Gasser R.B."/>
        </authorList>
    </citation>
    <scope>NUCLEOTIDE SEQUENCE [LARGE SCALE GENOMIC DNA]</scope>
    <source>
        <strain evidence="1">ISS470</strain>
    </source>
</reference>
<comment type="caution">
    <text evidence="1">The sequence shown here is derived from an EMBL/GenBank/DDBJ whole genome shotgun (WGS) entry which is preliminary data.</text>
</comment>
<dbReference type="EMBL" id="JYDT01000001">
    <property type="protein sequence ID" value="KRY93630.1"/>
    <property type="molecule type" value="Genomic_DNA"/>
</dbReference>
<name>A0A0V1G5V8_TRIPS</name>
<proteinExistence type="predicted"/>
<dbReference type="Proteomes" id="UP000054995">
    <property type="component" value="Unassembled WGS sequence"/>
</dbReference>
<evidence type="ECO:0000313" key="2">
    <source>
        <dbReference type="Proteomes" id="UP000054995"/>
    </source>
</evidence>
<protein>
    <submittedName>
        <fullName evidence="1">Uncharacterized protein</fullName>
    </submittedName>
</protein>
<sequence>MVKHPQANLKLILIVAKLLRINTLKNLKQTEINGHIILLIHVGVTGRIDAQTLIKCYEANCYQFSVIKQRN</sequence>
<accession>A0A0V1G5V8</accession>
<keyword evidence="2" id="KW-1185">Reference proteome</keyword>
<dbReference type="AlphaFoldDB" id="A0A0V1G5V8"/>